<keyword evidence="6" id="KW-1185">Reference proteome</keyword>
<dbReference type="PANTHER" id="PTHR43130">
    <property type="entry name" value="ARAC-FAMILY TRANSCRIPTIONAL REGULATOR"/>
    <property type="match status" value="1"/>
</dbReference>
<dbReference type="Proteomes" id="UP001566331">
    <property type="component" value="Unassembled WGS sequence"/>
</dbReference>
<evidence type="ECO:0000313" key="5">
    <source>
        <dbReference type="EMBL" id="MEZ0475282.1"/>
    </source>
</evidence>
<feature type="domain" description="HTH araC/xylS-type" evidence="4">
    <location>
        <begin position="204"/>
        <end position="302"/>
    </location>
</feature>
<dbReference type="SMART" id="SM00342">
    <property type="entry name" value="HTH_ARAC"/>
    <property type="match status" value="1"/>
</dbReference>
<keyword evidence="2" id="KW-0238">DNA-binding</keyword>
<dbReference type="InterPro" id="IPR020449">
    <property type="entry name" value="Tscrpt_reg_AraC-type_HTH"/>
</dbReference>
<dbReference type="EMBL" id="JBFWIC010000015">
    <property type="protein sequence ID" value="MEZ0475282.1"/>
    <property type="molecule type" value="Genomic_DNA"/>
</dbReference>
<dbReference type="PROSITE" id="PS01124">
    <property type="entry name" value="HTH_ARAC_FAMILY_2"/>
    <property type="match status" value="1"/>
</dbReference>
<dbReference type="SUPFAM" id="SSF46689">
    <property type="entry name" value="Homeodomain-like"/>
    <property type="match status" value="2"/>
</dbReference>
<proteinExistence type="predicted"/>
<dbReference type="InterPro" id="IPR052158">
    <property type="entry name" value="INH-QAR"/>
</dbReference>
<dbReference type="InterPro" id="IPR009057">
    <property type="entry name" value="Homeodomain-like_sf"/>
</dbReference>
<dbReference type="SUPFAM" id="SSF52317">
    <property type="entry name" value="Class I glutamine amidotransferase-like"/>
    <property type="match status" value="1"/>
</dbReference>
<evidence type="ECO:0000256" key="2">
    <source>
        <dbReference type="ARBA" id="ARBA00023125"/>
    </source>
</evidence>
<organism evidence="5 6">
    <name type="scientific">Luteimonas salinilitoris</name>
    <dbReference type="NCBI Taxonomy" id="3237697"/>
    <lineage>
        <taxon>Bacteria</taxon>
        <taxon>Pseudomonadati</taxon>
        <taxon>Pseudomonadota</taxon>
        <taxon>Gammaproteobacteria</taxon>
        <taxon>Lysobacterales</taxon>
        <taxon>Lysobacteraceae</taxon>
        <taxon>Luteimonas</taxon>
    </lineage>
</organism>
<dbReference type="Pfam" id="PF01965">
    <property type="entry name" value="DJ-1_PfpI"/>
    <property type="match status" value="1"/>
</dbReference>
<dbReference type="PANTHER" id="PTHR43130:SF3">
    <property type="entry name" value="HTH-TYPE TRANSCRIPTIONAL REGULATOR RV1931C"/>
    <property type="match status" value="1"/>
</dbReference>
<dbReference type="Pfam" id="PF12833">
    <property type="entry name" value="HTH_18"/>
    <property type="match status" value="1"/>
</dbReference>
<protein>
    <submittedName>
        <fullName evidence="5">GlxA family transcriptional regulator</fullName>
    </submittedName>
</protein>
<dbReference type="Gene3D" id="1.10.10.60">
    <property type="entry name" value="Homeodomain-like"/>
    <property type="match status" value="2"/>
</dbReference>
<comment type="caution">
    <text evidence="5">The sequence shown here is derived from an EMBL/GenBank/DDBJ whole genome shotgun (WGS) entry which is preliminary data.</text>
</comment>
<accession>A0ABV4HRC6</accession>
<evidence type="ECO:0000259" key="4">
    <source>
        <dbReference type="PROSITE" id="PS01124"/>
    </source>
</evidence>
<gene>
    <name evidence="5" type="ORF">AB6713_11740</name>
</gene>
<dbReference type="PROSITE" id="PS00041">
    <property type="entry name" value="HTH_ARAC_FAMILY_1"/>
    <property type="match status" value="1"/>
</dbReference>
<dbReference type="PRINTS" id="PR00032">
    <property type="entry name" value="HTHARAC"/>
</dbReference>
<keyword evidence="3" id="KW-0804">Transcription</keyword>
<evidence type="ECO:0000313" key="6">
    <source>
        <dbReference type="Proteomes" id="UP001566331"/>
    </source>
</evidence>
<dbReference type="Gene3D" id="3.40.50.880">
    <property type="match status" value="1"/>
</dbReference>
<evidence type="ECO:0000256" key="3">
    <source>
        <dbReference type="ARBA" id="ARBA00023163"/>
    </source>
</evidence>
<evidence type="ECO:0000256" key="1">
    <source>
        <dbReference type="ARBA" id="ARBA00023015"/>
    </source>
</evidence>
<dbReference type="InterPro" id="IPR018062">
    <property type="entry name" value="HTH_AraC-typ_CS"/>
</dbReference>
<name>A0ABV4HRC6_9GAMM</name>
<keyword evidence="1" id="KW-0805">Transcription regulation</keyword>
<dbReference type="RefSeq" id="WP_370562809.1">
    <property type="nucleotide sequence ID" value="NZ_JBFWIB010000002.1"/>
</dbReference>
<sequence>MTDLLQSASGFAVARGAQPLRVSHWKFNENKQMVRVYDTHPGADRSPDILVAPALIPVHPTTPVSLGPLERARELQPFADWLAERHVEGATIASTGCGAFVLASAGLLAGRAATTHWLMAEKFQANFPNVKLDVSRAVIEDGDILTAGGMMAWTDLGMRLIDRLLGPTIVVETAQFWLIDPAAREQRHYSTFSPRLSHGDAAILKVQHKLQVSPTRPVSVADMARMAKMEARTFLRRFKAATGLKPIEYVQQLRIGKAREVLQFTRRPVEQVAWEVGYDDAAAFRRLFLRLVGLTPSEYRRRFTAADAGAAKS</sequence>
<dbReference type="InterPro" id="IPR018060">
    <property type="entry name" value="HTH_AraC"/>
</dbReference>
<dbReference type="InterPro" id="IPR029062">
    <property type="entry name" value="Class_I_gatase-like"/>
</dbReference>
<dbReference type="InterPro" id="IPR002818">
    <property type="entry name" value="DJ-1/PfpI"/>
</dbReference>
<reference evidence="5 6" key="1">
    <citation type="submission" date="2024-07" db="EMBL/GenBank/DDBJ databases">
        <title>Luteimonas salilacus sp. nov., isolated from the shore soil of Salt Lake in Tibet of China.</title>
        <authorList>
            <person name="Zhang X."/>
            <person name="Li A."/>
        </authorList>
    </citation>
    <scope>NUCLEOTIDE SEQUENCE [LARGE SCALE GENOMIC DNA]</scope>
    <source>
        <strain evidence="5 6">B3-2-R+30</strain>
    </source>
</reference>